<dbReference type="AlphaFoldDB" id="A0A8S4SBF8"/>
<sequence>MYGRIIEYFTKQFDLNILALIQGCGLIEFYLRVALTRAPILNSATPPPSGSTRWLRPPPPAGSAYAMFRRLVYMLAHSFISARLLLVVLIADILPGAVSRLRVPDFDPRRLRYGK</sequence>
<feature type="transmembrane region" description="Helical" evidence="1">
    <location>
        <begin position="71"/>
        <end position="94"/>
    </location>
</feature>
<evidence type="ECO:0000256" key="1">
    <source>
        <dbReference type="SAM" id="Phobius"/>
    </source>
</evidence>
<evidence type="ECO:0000313" key="2">
    <source>
        <dbReference type="EMBL" id="CAH2256471.1"/>
    </source>
</evidence>
<keyword evidence="1" id="KW-1133">Transmembrane helix</keyword>
<gene>
    <name evidence="2" type="primary">jg27064</name>
    <name evidence="2" type="ORF">PAEG_LOCUS22921</name>
</gene>
<reference evidence="2" key="1">
    <citation type="submission" date="2022-03" db="EMBL/GenBank/DDBJ databases">
        <authorList>
            <person name="Lindestad O."/>
        </authorList>
    </citation>
    <scope>NUCLEOTIDE SEQUENCE</scope>
</reference>
<comment type="caution">
    <text evidence="2">The sequence shown here is derived from an EMBL/GenBank/DDBJ whole genome shotgun (WGS) entry which is preliminary data.</text>
</comment>
<organism evidence="2 3">
    <name type="scientific">Pararge aegeria aegeria</name>
    <dbReference type="NCBI Taxonomy" id="348720"/>
    <lineage>
        <taxon>Eukaryota</taxon>
        <taxon>Metazoa</taxon>
        <taxon>Ecdysozoa</taxon>
        <taxon>Arthropoda</taxon>
        <taxon>Hexapoda</taxon>
        <taxon>Insecta</taxon>
        <taxon>Pterygota</taxon>
        <taxon>Neoptera</taxon>
        <taxon>Endopterygota</taxon>
        <taxon>Lepidoptera</taxon>
        <taxon>Glossata</taxon>
        <taxon>Ditrysia</taxon>
        <taxon>Papilionoidea</taxon>
        <taxon>Nymphalidae</taxon>
        <taxon>Satyrinae</taxon>
        <taxon>Satyrini</taxon>
        <taxon>Parargina</taxon>
        <taxon>Pararge</taxon>
    </lineage>
</organism>
<dbReference type="EMBL" id="CAKXAJ010026108">
    <property type="protein sequence ID" value="CAH2256471.1"/>
    <property type="molecule type" value="Genomic_DNA"/>
</dbReference>
<name>A0A8S4SBF8_9NEOP</name>
<keyword evidence="3" id="KW-1185">Reference proteome</keyword>
<dbReference type="Proteomes" id="UP000838756">
    <property type="component" value="Unassembled WGS sequence"/>
</dbReference>
<protein>
    <submittedName>
        <fullName evidence="2">Jg27064 protein</fullName>
    </submittedName>
</protein>
<proteinExistence type="predicted"/>
<accession>A0A8S4SBF8</accession>
<keyword evidence="1" id="KW-0472">Membrane</keyword>
<evidence type="ECO:0000313" key="3">
    <source>
        <dbReference type="Proteomes" id="UP000838756"/>
    </source>
</evidence>
<keyword evidence="1" id="KW-0812">Transmembrane</keyword>